<feature type="region of interest" description="Disordered" evidence="3">
    <location>
        <begin position="465"/>
        <end position="489"/>
    </location>
</feature>
<dbReference type="Proteomes" id="UP001337655">
    <property type="component" value="Unassembled WGS sequence"/>
</dbReference>
<dbReference type="RefSeq" id="XP_064661219.1">
    <property type="nucleotide sequence ID" value="XM_064801268.1"/>
</dbReference>
<dbReference type="PANTHER" id="PTHR37534">
    <property type="entry name" value="TRANSCRIPTIONAL ACTIVATOR PROTEIN UGA3"/>
    <property type="match status" value="1"/>
</dbReference>
<keyword evidence="5" id="KW-1185">Reference proteome</keyword>
<proteinExistence type="predicted"/>
<dbReference type="GO" id="GO:0000981">
    <property type="term" value="F:DNA-binding transcription factor activity, RNA polymerase II-specific"/>
    <property type="evidence" value="ECO:0007669"/>
    <property type="project" value="InterPro"/>
</dbReference>
<organism evidence="4 5">
    <name type="scientific">Saxophila tyrrhenica</name>
    <dbReference type="NCBI Taxonomy" id="1690608"/>
    <lineage>
        <taxon>Eukaryota</taxon>
        <taxon>Fungi</taxon>
        <taxon>Dikarya</taxon>
        <taxon>Ascomycota</taxon>
        <taxon>Pezizomycotina</taxon>
        <taxon>Dothideomycetes</taxon>
        <taxon>Dothideomycetidae</taxon>
        <taxon>Mycosphaerellales</taxon>
        <taxon>Extremaceae</taxon>
        <taxon>Saxophila</taxon>
    </lineage>
</organism>
<dbReference type="EMBL" id="JAVRRT010000005">
    <property type="protein sequence ID" value="KAK5172375.1"/>
    <property type="molecule type" value="Genomic_DNA"/>
</dbReference>
<dbReference type="Pfam" id="PF11951">
    <property type="entry name" value="Fungal_trans_2"/>
    <property type="match status" value="1"/>
</dbReference>
<feature type="region of interest" description="Disordered" evidence="3">
    <location>
        <begin position="161"/>
        <end position="188"/>
    </location>
</feature>
<dbReference type="GO" id="GO:0005634">
    <property type="term" value="C:nucleus"/>
    <property type="evidence" value="ECO:0007669"/>
    <property type="project" value="UniProtKB-SubCell"/>
</dbReference>
<evidence type="ECO:0000256" key="2">
    <source>
        <dbReference type="ARBA" id="ARBA00023242"/>
    </source>
</evidence>
<dbReference type="PANTHER" id="PTHR37534:SF20">
    <property type="entry name" value="PRO1A C6 ZINK-FINGER PROTEIN"/>
    <property type="match status" value="1"/>
</dbReference>
<protein>
    <submittedName>
        <fullName evidence="4">Uncharacterized protein</fullName>
    </submittedName>
</protein>
<dbReference type="GO" id="GO:0008270">
    <property type="term" value="F:zinc ion binding"/>
    <property type="evidence" value="ECO:0007669"/>
    <property type="project" value="InterPro"/>
</dbReference>
<accession>A0AAV9PFX5</accession>
<evidence type="ECO:0000256" key="1">
    <source>
        <dbReference type="ARBA" id="ARBA00004123"/>
    </source>
</evidence>
<dbReference type="InterPro" id="IPR021858">
    <property type="entry name" value="Fun_TF"/>
</dbReference>
<dbReference type="AlphaFoldDB" id="A0AAV9PFX5"/>
<evidence type="ECO:0000256" key="3">
    <source>
        <dbReference type="SAM" id="MobiDB-lite"/>
    </source>
</evidence>
<evidence type="ECO:0000313" key="4">
    <source>
        <dbReference type="EMBL" id="KAK5172375.1"/>
    </source>
</evidence>
<dbReference type="CDD" id="cd00067">
    <property type="entry name" value="GAL4"/>
    <property type="match status" value="1"/>
</dbReference>
<dbReference type="GeneID" id="89925360"/>
<comment type="subcellular location">
    <subcellularLocation>
        <location evidence="1">Nucleus</location>
    </subcellularLocation>
</comment>
<name>A0AAV9PFX5_9PEZI</name>
<gene>
    <name evidence="4" type="ORF">LTR77_004014</name>
</gene>
<keyword evidence="2" id="KW-0539">Nucleus</keyword>
<reference evidence="4 5" key="1">
    <citation type="submission" date="2023-08" db="EMBL/GenBank/DDBJ databases">
        <title>Black Yeasts Isolated from many extreme environments.</title>
        <authorList>
            <person name="Coleine C."/>
            <person name="Stajich J.E."/>
            <person name="Selbmann L."/>
        </authorList>
    </citation>
    <scope>NUCLEOTIDE SEQUENCE [LARGE SCALE GENOMIC DNA]</scope>
    <source>
        <strain evidence="4 5">CCFEE 5935</strain>
    </source>
</reference>
<dbReference type="InterPro" id="IPR001138">
    <property type="entry name" value="Zn2Cys6_DnaBD"/>
</dbReference>
<sequence>MYSQPSGTWAGGDPHLEIDQWLLGSSLDPTSEQWLQGLVEDVPNQSWSPFAPYNDLSTALDARESPPPPKRRRGRLYKCDGRRPVCANCERSRRHTCHGFNRTGSPASARDYFNVEARVPNTGSKARVTAAPASVQRDYGRLFYVTTPPAAYDGNHVAGMTEEDRGSDSVNHPRKSINEQTTGYIGEDDPGLLRHYQSVVSPFLMPTIDPSRNPYLQIYLPLATHHRPSRFTAALHHALLCVAGSHMQQIENTRAHLRRDTEAHGKEAEKLILEATGHLARQSDDNKYTLLAAALSMLQADVFGGETLRCDAHLDLARNTAERAGGPEFWQSSATARTLYQMFKCYVVIATTAKVANRHLGVTANIAALPFQASNPIVSEGQHEAEERDYDQTVTFPSTAEYNLDISFGISLRTISHLHRALQIERQLVNEDVSERELDLLPTSIDALRSELFAVERDKAAFASKGDDSSASSFSGATPEARMGGSPINGVQASLPPVIRDELAENHQWAFHYAVIVFFGRILARSGLDNLSGPEHRHGELRGDLDQSHELPAPGATYQTLVGRVFDHLENIDALTKGSSVQPANTLWPVFIAAAEAFDVQLRRRALILFNRASKRGIGNIARAKELAMEVWRRVDRQTDADGSLCGVTSGLGPVDWRSVMKEMGCSIMLT</sequence>
<evidence type="ECO:0000313" key="5">
    <source>
        <dbReference type="Proteomes" id="UP001337655"/>
    </source>
</evidence>
<comment type="caution">
    <text evidence="4">The sequence shown here is derived from an EMBL/GenBank/DDBJ whole genome shotgun (WGS) entry which is preliminary data.</text>
</comment>